<evidence type="ECO:0000313" key="2">
    <source>
        <dbReference type="Proteomes" id="UP000295531"/>
    </source>
</evidence>
<name>A0A4R6NX78_9GAMM</name>
<sequence>MSYLAYISDEKFEELVASILTIGLNRKQSVEQDFEKNVIDPFATIFDAAISGFHHETWKESEMIRQCQKTLTNHIGALHQKVLGSVDGWEDLYVGGEVDLKSDQHQVIAEIKNKHNTLTGGRLADEYQSLLDKVSKKSSTYYGYTAYFVTIIPKTPERFNVSFTPSDRSTGAKVAAHEHVRTIDGASFYELVTGRPHALQEFYQALPVVIEHLMQTRFGEETFTIPDKDAFAAYFTTAFG</sequence>
<keyword evidence="1" id="KW-0378">Hydrolase</keyword>
<dbReference type="RefSeq" id="WP_133540914.1">
    <property type="nucleotide sequence ID" value="NZ_SNXI01000036.1"/>
</dbReference>
<keyword evidence="1" id="KW-0255">Endonuclease</keyword>
<dbReference type="GO" id="GO:0009036">
    <property type="term" value="F:type II site-specific deoxyribonuclease activity"/>
    <property type="evidence" value="ECO:0007669"/>
    <property type="project" value="InterPro"/>
</dbReference>
<keyword evidence="2" id="KW-1185">Reference proteome</keyword>
<accession>A0A4R6NX78</accession>
<dbReference type="AlphaFoldDB" id="A0A4R6NX78"/>
<proteinExistence type="predicted"/>
<dbReference type="GO" id="GO:0003677">
    <property type="term" value="F:DNA binding"/>
    <property type="evidence" value="ECO:0007669"/>
    <property type="project" value="InterPro"/>
</dbReference>
<evidence type="ECO:0000313" key="1">
    <source>
        <dbReference type="EMBL" id="TDP26999.1"/>
    </source>
</evidence>
<gene>
    <name evidence="1" type="ORF">DEU29_1363</name>
</gene>
<dbReference type="OrthoDB" id="9806692at2"/>
<protein>
    <submittedName>
        <fullName evidence="1">Eco47II restriction endonuclease</fullName>
    </submittedName>
</protein>
<keyword evidence="1" id="KW-0540">Nuclease</keyword>
<reference evidence="1 2" key="1">
    <citation type="submission" date="2019-03" db="EMBL/GenBank/DDBJ databases">
        <title>Freshwater and sediment microbial communities from various areas in North America, analyzing microbe dynamics in response to fracking.</title>
        <authorList>
            <person name="Lamendella R."/>
        </authorList>
    </citation>
    <scope>NUCLEOTIDE SEQUENCE [LARGE SCALE GENOMIC DNA]</scope>
    <source>
        <strain evidence="1 2">18_TX</strain>
    </source>
</reference>
<dbReference type="Proteomes" id="UP000295531">
    <property type="component" value="Unassembled WGS sequence"/>
</dbReference>
<dbReference type="EMBL" id="SNXI01000036">
    <property type="protein sequence ID" value="TDP26999.1"/>
    <property type="molecule type" value="Genomic_DNA"/>
</dbReference>
<dbReference type="GO" id="GO:0009307">
    <property type="term" value="P:DNA restriction-modification system"/>
    <property type="evidence" value="ECO:0007669"/>
    <property type="project" value="InterPro"/>
</dbReference>
<organism evidence="1 2">
    <name type="scientific">Idiomarina aquatica</name>
    <dbReference type="NCBI Taxonomy" id="1327752"/>
    <lineage>
        <taxon>Bacteria</taxon>
        <taxon>Pseudomonadati</taxon>
        <taxon>Pseudomonadota</taxon>
        <taxon>Gammaproteobacteria</taxon>
        <taxon>Alteromonadales</taxon>
        <taxon>Idiomarinaceae</taxon>
        <taxon>Idiomarina</taxon>
    </lineage>
</organism>
<comment type="caution">
    <text evidence="1">The sequence shown here is derived from an EMBL/GenBank/DDBJ whole genome shotgun (WGS) entry which is preliminary data.</text>
</comment>
<dbReference type="Pfam" id="PF09553">
    <property type="entry name" value="RE_Eco47II"/>
    <property type="match status" value="1"/>
</dbReference>
<dbReference type="InterPro" id="IPR019057">
    <property type="entry name" value="Restrct_endonuc_II_Eco47II"/>
</dbReference>